<feature type="transmembrane region" description="Helical" evidence="12">
    <location>
        <begin position="43"/>
        <end position="61"/>
    </location>
</feature>
<evidence type="ECO:0000256" key="6">
    <source>
        <dbReference type="ARBA" id="ARBA00022723"/>
    </source>
</evidence>
<feature type="domain" description="Peptidase M50" evidence="13">
    <location>
        <begin position="141"/>
        <end position="197"/>
    </location>
</feature>
<dbReference type="STRING" id="398512.Bccel_2346"/>
<evidence type="ECO:0000256" key="7">
    <source>
        <dbReference type="ARBA" id="ARBA00022801"/>
    </source>
</evidence>
<evidence type="ECO:0000256" key="9">
    <source>
        <dbReference type="ARBA" id="ARBA00022989"/>
    </source>
</evidence>
<feature type="transmembrane region" description="Helical" evidence="12">
    <location>
        <begin position="112"/>
        <end position="136"/>
    </location>
</feature>
<comment type="subcellular location">
    <subcellularLocation>
        <location evidence="2">Membrane</location>
        <topology evidence="2">Multi-pass membrane protein</topology>
    </subcellularLocation>
</comment>
<reference evidence="15" key="1">
    <citation type="submission" date="2015-07" db="EMBL/GenBank/DDBJ databases">
        <title>Near-Complete Genome Sequence of the Cellulolytic Bacterium Bacteroides (Pseudobacteroides) cellulosolvens ATCC 35603.</title>
        <authorList>
            <person name="Dassa B."/>
            <person name="Utturkar S.M."/>
            <person name="Klingeman D.M."/>
            <person name="Hurt R.A."/>
            <person name="Keller M."/>
            <person name="Xu J."/>
            <person name="Reddy Y.H.K."/>
            <person name="Borovok I."/>
            <person name="Grinberg I.R."/>
            <person name="Lamed R."/>
            <person name="Zhivin O."/>
            <person name="Bayer E.A."/>
            <person name="Brown S.D."/>
        </authorList>
    </citation>
    <scope>NUCLEOTIDE SEQUENCE [LARGE SCALE GENOMIC DNA]</scope>
    <source>
        <strain evidence="15">DSM 2933</strain>
    </source>
</reference>
<dbReference type="GO" id="GO:0008237">
    <property type="term" value="F:metallopeptidase activity"/>
    <property type="evidence" value="ECO:0007669"/>
    <property type="project" value="UniProtKB-KW"/>
</dbReference>
<feature type="transmembrane region" description="Helical" evidence="12">
    <location>
        <begin position="142"/>
        <end position="165"/>
    </location>
</feature>
<keyword evidence="7" id="KW-0378">Hydrolase</keyword>
<dbReference type="GO" id="GO:0016020">
    <property type="term" value="C:membrane"/>
    <property type="evidence" value="ECO:0007669"/>
    <property type="project" value="UniProtKB-SubCell"/>
</dbReference>
<keyword evidence="15" id="KW-1185">Reference proteome</keyword>
<dbReference type="GO" id="GO:0006508">
    <property type="term" value="P:proteolysis"/>
    <property type="evidence" value="ECO:0007669"/>
    <property type="project" value="UniProtKB-KW"/>
</dbReference>
<dbReference type="Pfam" id="PF02163">
    <property type="entry name" value="Peptidase_M50"/>
    <property type="match status" value="1"/>
</dbReference>
<name>A0A0L6JMQ7_9FIRM</name>
<proteinExistence type="inferred from homology"/>
<evidence type="ECO:0000256" key="12">
    <source>
        <dbReference type="SAM" id="Phobius"/>
    </source>
</evidence>
<evidence type="ECO:0000256" key="11">
    <source>
        <dbReference type="ARBA" id="ARBA00023136"/>
    </source>
</evidence>
<keyword evidence="5 12" id="KW-0812">Transmembrane</keyword>
<keyword evidence="9 12" id="KW-1133">Transmembrane helix</keyword>
<feature type="transmembrane region" description="Helical" evidence="12">
    <location>
        <begin position="186"/>
        <end position="204"/>
    </location>
</feature>
<evidence type="ECO:0000256" key="5">
    <source>
        <dbReference type="ARBA" id="ARBA00022692"/>
    </source>
</evidence>
<dbReference type="GO" id="GO:0046872">
    <property type="term" value="F:metal ion binding"/>
    <property type="evidence" value="ECO:0007669"/>
    <property type="project" value="UniProtKB-KW"/>
</dbReference>
<comment type="similarity">
    <text evidence="3">Belongs to the peptidase M50B family.</text>
</comment>
<evidence type="ECO:0000256" key="2">
    <source>
        <dbReference type="ARBA" id="ARBA00004141"/>
    </source>
</evidence>
<keyword evidence="10" id="KW-0482">Metalloprotease</keyword>
<gene>
    <name evidence="14" type="ORF">Bccel_2346</name>
</gene>
<keyword evidence="8" id="KW-0862">Zinc</keyword>
<dbReference type="Proteomes" id="UP000036923">
    <property type="component" value="Unassembled WGS sequence"/>
</dbReference>
<keyword evidence="11 12" id="KW-0472">Membrane</keyword>
<evidence type="ECO:0000259" key="13">
    <source>
        <dbReference type="Pfam" id="PF02163"/>
    </source>
</evidence>
<accession>A0A0L6JMQ7</accession>
<evidence type="ECO:0000313" key="14">
    <source>
        <dbReference type="EMBL" id="KNY27081.1"/>
    </source>
</evidence>
<comment type="caution">
    <text evidence="14">The sequence shown here is derived from an EMBL/GenBank/DDBJ whole genome shotgun (WGS) entry which is preliminary data.</text>
</comment>
<dbReference type="PANTHER" id="PTHR39188">
    <property type="entry name" value="MEMBRANE-ASSOCIATED ZINC METALLOPROTEASE M50B"/>
    <property type="match status" value="1"/>
</dbReference>
<dbReference type="EMBL" id="LGTC01000001">
    <property type="protein sequence ID" value="KNY27081.1"/>
    <property type="molecule type" value="Genomic_DNA"/>
</dbReference>
<keyword evidence="6" id="KW-0479">Metal-binding</keyword>
<keyword evidence="4" id="KW-0645">Protease</keyword>
<protein>
    <submittedName>
        <fullName evidence="14">Peptidase M50</fullName>
    </submittedName>
</protein>
<evidence type="ECO:0000256" key="1">
    <source>
        <dbReference type="ARBA" id="ARBA00001947"/>
    </source>
</evidence>
<dbReference type="PANTHER" id="PTHR39188:SF3">
    <property type="entry name" value="STAGE IV SPORULATION PROTEIN FB"/>
    <property type="match status" value="1"/>
</dbReference>
<evidence type="ECO:0000256" key="4">
    <source>
        <dbReference type="ARBA" id="ARBA00022670"/>
    </source>
</evidence>
<dbReference type="eggNOG" id="COG1994">
    <property type="taxonomic scope" value="Bacteria"/>
</dbReference>
<feature type="transmembrane region" description="Helical" evidence="12">
    <location>
        <begin position="67"/>
        <end position="91"/>
    </location>
</feature>
<evidence type="ECO:0000256" key="10">
    <source>
        <dbReference type="ARBA" id="ARBA00023049"/>
    </source>
</evidence>
<evidence type="ECO:0000256" key="3">
    <source>
        <dbReference type="ARBA" id="ARBA00007931"/>
    </source>
</evidence>
<dbReference type="InterPro" id="IPR008915">
    <property type="entry name" value="Peptidase_M50"/>
</dbReference>
<evidence type="ECO:0000313" key="15">
    <source>
        <dbReference type="Proteomes" id="UP000036923"/>
    </source>
</evidence>
<evidence type="ECO:0000256" key="8">
    <source>
        <dbReference type="ARBA" id="ARBA00022833"/>
    </source>
</evidence>
<sequence>MILLNKMKALVKKIEMDFLMPGKLWCVLYHNFSQQQSRLQNHFVILFLITITIMVICGYAKEYCMAYLSMLLHELGHTFTAAFFGNSVNFIKISPFGFKAEIEGKNIITERLIIYLCGPLTNILLFLISVIIASTFPYHKSIFTLIAYLNICLAVFNLLPVMPLDGGRIIFELACARLGSYKAHKYICYVSYVLSVFFIIVGCVLVSYNMANFCLVLIGIFILGELKSFKREVAIMNMKDVIYRRSRLLKKGIYPARDLVVVKTMRMGDIIRNLDFDRFHIIHVLDEDLKLLKVFTEQDIMDGVVKHSGDMTFEEFIMTDE</sequence>
<comment type="cofactor">
    <cofactor evidence="1">
        <name>Zn(2+)</name>
        <dbReference type="ChEBI" id="CHEBI:29105"/>
    </cofactor>
</comment>
<dbReference type="AlphaFoldDB" id="A0A0L6JMQ7"/>
<organism evidence="14 15">
    <name type="scientific">Pseudobacteroides cellulosolvens ATCC 35603 = DSM 2933</name>
    <dbReference type="NCBI Taxonomy" id="398512"/>
    <lineage>
        <taxon>Bacteria</taxon>
        <taxon>Bacillati</taxon>
        <taxon>Bacillota</taxon>
        <taxon>Clostridia</taxon>
        <taxon>Eubacteriales</taxon>
        <taxon>Oscillospiraceae</taxon>
        <taxon>Pseudobacteroides</taxon>
    </lineage>
</organism>